<dbReference type="RefSeq" id="WP_167232463.1">
    <property type="nucleotide sequence ID" value="NZ_VUYU01000041.1"/>
</dbReference>
<dbReference type="EMBL" id="VUYU01000041">
    <property type="protein sequence ID" value="NHZ38166.1"/>
    <property type="molecule type" value="Genomic_DNA"/>
</dbReference>
<keyword evidence="2" id="KW-0805">Transcription regulation</keyword>
<evidence type="ECO:0000256" key="2">
    <source>
        <dbReference type="ARBA" id="ARBA00023015"/>
    </source>
</evidence>
<dbReference type="InterPro" id="IPR000847">
    <property type="entry name" value="LysR_HTH_N"/>
</dbReference>
<feature type="domain" description="HTH lysR-type" evidence="5">
    <location>
        <begin position="5"/>
        <end position="62"/>
    </location>
</feature>
<dbReference type="PANTHER" id="PTHR30126">
    <property type="entry name" value="HTH-TYPE TRANSCRIPTIONAL REGULATOR"/>
    <property type="match status" value="1"/>
</dbReference>
<proteinExistence type="inferred from homology"/>
<dbReference type="PROSITE" id="PS50931">
    <property type="entry name" value="HTH_LYSR"/>
    <property type="match status" value="1"/>
</dbReference>
<comment type="similarity">
    <text evidence="1">Belongs to the LysR transcriptional regulatory family.</text>
</comment>
<dbReference type="PRINTS" id="PR00039">
    <property type="entry name" value="HTHLYSR"/>
</dbReference>
<comment type="caution">
    <text evidence="6">The sequence shown here is derived from an EMBL/GenBank/DDBJ whole genome shotgun (WGS) entry which is preliminary data.</text>
</comment>
<dbReference type="Pfam" id="PF00126">
    <property type="entry name" value="HTH_1"/>
    <property type="match status" value="1"/>
</dbReference>
<reference evidence="6 7" key="1">
    <citation type="submission" date="2019-09" db="EMBL/GenBank/DDBJ databases">
        <title>Taxonomy of Antarctic Massilia spp.: description of Massilia rubra sp. nov., Massilia aquatica sp. nov., Massilia mucilaginosa sp. nov., Massilia frigida sp. nov. isolated from streams, lakes and regoliths.</title>
        <authorList>
            <person name="Holochova P."/>
            <person name="Sedlacek I."/>
            <person name="Kralova S."/>
            <person name="Maslanova I."/>
            <person name="Busse H.-J."/>
            <person name="Stankova E."/>
            <person name="Vrbovska V."/>
            <person name="Kovarovic V."/>
            <person name="Bartak M."/>
            <person name="Svec P."/>
            <person name="Pantucek R."/>
        </authorList>
    </citation>
    <scope>NUCLEOTIDE SEQUENCE [LARGE SCALE GENOMIC DNA]</scope>
    <source>
        <strain evidence="6 7">CCM 8692</strain>
    </source>
</reference>
<evidence type="ECO:0000256" key="1">
    <source>
        <dbReference type="ARBA" id="ARBA00009437"/>
    </source>
</evidence>
<dbReference type="PANTHER" id="PTHR30126:SF91">
    <property type="entry name" value="LYSR FAMILY TRANSCRIPTIONAL REGULATOR"/>
    <property type="match status" value="1"/>
</dbReference>
<evidence type="ECO:0000313" key="7">
    <source>
        <dbReference type="Proteomes" id="UP000785613"/>
    </source>
</evidence>
<name>A0ABX0M7K1_9BURK</name>
<dbReference type="InterPro" id="IPR005119">
    <property type="entry name" value="LysR_subst-bd"/>
</dbReference>
<sequence>MIGSFTLDQLRVLVTIADTGSFSAAGRKLGRVQSAISQAIATLEQVQGVLLFDRGGHRPRLTDSGRVLVEQARLVLASADRFQAIAMSTHAGLEPELVIAIDPLVPSAPLIDSLRALGERFPDLPVSFSTEGLGGSLRRLRSGSAALGICLLLPAVPDDVVAYPLLTIGMQPVVAPAHPLAALGRPATHGDLEPHVQLVLSDPVDPGGGNYGLASARLWRFVDLGRRLDFVMAGFGWCRMPAHLIAGPVAAGQLHAFRIIDDPTPREGLTMYAAHMRNRALGPAGRWLLDHLRERLAA</sequence>
<dbReference type="Proteomes" id="UP000785613">
    <property type="component" value="Unassembled WGS sequence"/>
</dbReference>
<evidence type="ECO:0000313" key="6">
    <source>
        <dbReference type="EMBL" id="NHZ38166.1"/>
    </source>
</evidence>
<dbReference type="Gene3D" id="3.40.190.290">
    <property type="match status" value="1"/>
</dbReference>
<accession>A0ABX0M7K1</accession>
<dbReference type="InterPro" id="IPR036388">
    <property type="entry name" value="WH-like_DNA-bd_sf"/>
</dbReference>
<dbReference type="SUPFAM" id="SSF53850">
    <property type="entry name" value="Periplasmic binding protein-like II"/>
    <property type="match status" value="1"/>
</dbReference>
<keyword evidence="3" id="KW-0238">DNA-binding</keyword>
<keyword evidence="7" id="KW-1185">Reference proteome</keyword>
<gene>
    <name evidence="6" type="ORF">F0185_31945</name>
</gene>
<dbReference type="Pfam" id="PF03466">
    <property type="entry name" value="LysR_substrate"/>
    <property type="match status" value="1"/>
</dbReference>
<protein>
    <submittedName>
        <fullName evidence="6">LysR family transcriptional regulator</fullName>
    </submittedName>
</protein>
<keyword evidence="4" id="KW-0804">Transcription</keyword>
<evidence type="ECO:0000256" key="3">
    <source>
        <dbReference type="ARBA" id="ARBA00023125"/>
    </source>
</evidence>
<evidence type="ECO:0000259" key="5">
    <source>
        <dbReference type="PROSITE" id="PS50931"/>
    </source>
</evidence>
<dbReference type="Gene3D" id="1.10.10.10">
    <property type="entry name" value="Winged helix-like DNA-binding domain superfamily/Winged helix DNA-binding domain"/>
    <property type="match status" value="1"/>
</dbReference>
<evidence type="ECO:0000256" key="4">
    <source>
        <dbReference type="ARBA" id="ARBA00023163"/>
    </source>
</evidence>
<organism evidence="6 7">
    <name type="scientific">Massilia rubra</name>
    <dbReference type="NCBI Taxonomy" id="2607910"/>
    <lineage>
        <taxon>Bacteria</taxon>
        <taxon>Pseudomonadati</taxon>
        <taxon>Pseudomonadota</taxon>
        <taxon>Betaproteobacteria</taxon>
        <taxon>Burkholderiales</taxon>
        <taxon>Oxalobacteraceae</taxon>
        <taxon>Telluria group</taxon>
        <taxon>Massilia</taxon>
    </lineage>
</organism>
<dbReference type="SUPFAM" id="SSF46785">
    <property type="entry name" value="Winged helix' DNA-binding domain"/>
    <property type="match status" value="1"/>
</dbReference>
<dbReference type="InterPro" id="IPR036390">
    <property type="entry name" value="WH_DNA-bd_sf"/>
</dbReference>